<keyword evidence="6 7" id="KW-0456">Lyase</keyword>
<reference evidence="11" key="1">
    <citation type="journal article" date="2020" name="mSystems">
        <title>Genome- and Community-Level Interaction Insights into Carbon Utilization and Element Cycling Functions of Hydrothermarchaeota in Hydrothermal Sediment.</title>
        <authorList>
            <person name="Zhou Z."/>
            <person name="Liu Y."/>
            <person name="Xu W."/>
            <person name="Pan J."/>
            <person name="Luo Z.H."/>
            <person name="Li M."/>
        </authorList>
    </citation>
    <scope>NUCLEOTIDE SEQUENCE [LARGE SCALE GENOMIC DNA]</scope>
    <source>
        <strain evidence="11">HyVt-115</strain>
    </source>
</reference>
<dbReference type="NCBIfam" id="NF003806">
    <property type="entry name" value="PRK05395.1-3"/>
    <property type="match status" value="1"/>
</dbReference>
<dbReference type="InterPro" id="IPR036441">
    <property type="entry name" value="DHquinase_II_sf"/>
</dbReference>
<evidence type="ECO:0000256" key="1">
    <source>
        <dbReference type="ARBA" id="ARBA00001864"/>
    </source>
</evidence>
<feature type="site" description="Transition state stabilizer" evidence="7 10">
    <location>
        <position position="18"/>
    </location>
</feature>
<comment type="catalytic activity">
    <reaction evidence="1 7">
        <text>3-dehydroquinate = 3-dehydroshikimate + H2O</text>
        <dbReference type="Rhea" id="RHEA:21096"/>
        <dbReference type="ChEBI" id="CHEBI:15377"/>
        <dbReference type="ChEBI" id="CHEBI:16630"/>
        <dbReference type="ChEBI" id="CHEBI:32364"/>
        <dbReference type="EC" id="4.2.1.10"/>
    </reaction>
</comment>
<dbReference type="Pfam" id="PF01220">
    <property type="entry name" value="DHquinase_II"/>
    <property type="match status" value="1"/>
</dbReference>
<dbReference type="PANTHER" id="PTHR21272">
    <property type="entry name" value="CATABOLIC 3-DEHYDROQUINASE"/>
    <property type="match status" value="1"/>
</dbReference>
<gene>
    <name evidence="7 11" type="primary">aroQ</name>
    <name evidence="11" type="ORF">ENF32_04245</name>
</gene>
<evidence type="ECO:0000256" key="6">
    <source>
        <dbReference type="ARBA" id="ARBA00023239"/>
    </source>
</evidence>
<comment type="subunit">
    <text evidence="4 7">Homododecamer.</text>
</comment>
<dbReference type="Proteomes" id="UP000885690">
    <property type="component" value="Unassembled WGS sequence"/>
</dbReference>
<proteinExistence type="inferred from homology"/>
<name>A0A7C0YDY7_9BACT</name>
<dbReference type="SUPFAM" id="SSF52304">
    <property type="entry name" value="Type II 3-dehydroquinate dehydratase"/>
    <property type="match status" value="1"/>
</dbReference>
<feature type="binding site" evidence="7 9">
    <location>
        <begin position="100"/>
        <end position="101"/>
    </location>
    <ligand>
        <name>substrate</name>
    </ligand>
</feature>
<keyword evidence="7" id="KW-0028">Amino-acid biosynthesis</keyword>
<evidence type="ECO:0000256" key="7">
    <source>
        <dbReference type="HAMAP-Rule" id="MF_00169"/>
    </source>
</evidence>
<dbReference type="NCBIfam" id="TIGR01088">
    <property type="entry name" value="aroQ"/>
    <property type="match status" value="1"/>
</dbReference>
<sequence length="151" mass="16738">MLRVLVINGPNMNLLGKREKDLYGSWTLEDLHRALWEKGKALGMEVDLFQSNHEGEIVEKIQGAGDYDYLVVNAAAYTHTSVAIRDALLALGKPFIEVHMTNIYAREPFRHHSYLSDVALGQVVGFGVWSYFLALDALAYIEEGEGGPGGD</sequence>
<evidence type="ECO:0000256" key="5">
    <source>
        <dbReference type="ARBA" id="ARBA00012060"/>
    </source>
</evidence>
<organism evidence="11">
    <name type="scientific">Thermosulfidibacter takaii</name>
    <dbReference type="NCBI Taxonomy" id="412593"/>
    <lineage>
        <taxon>Bacteria</taxon>
        <taxon>Pseudomonadati</taxon>
        <taxon>Thermosulfidibacterota</taxon>
        <taxon>Thermosulfidibacteria</taxon>
        <taxon>Thermosulfidibacterales</taxon>
        <taxon>Thermosulfidibacteraceae</taxon>
    </lineage>
</organism>
<dbReference type="GO" id="GO:0008652">
    <property type="term" value="P:amino acid biosynthetic process"/>
    <property type="evidence" value="ECO:0007669"/>
    <property type="project" value="UniProtKB-KW"/>
</dbReference>
<feature type="binding site" evidence="7 9">
    <location>
        <position position="110"/>
    </location>
    <ligand>
        <name>substrate</name>
    </ligand>
</feature>
<dbReference type="PANTHER" id="PTHR21272:SF3">
    <property type="entry name" value="CATABOLIC 3-DEHYDROQUINASE"/>
    <property type="match status" value="1"/>
</dbReference>
<protein>
    <recommendedName>
        <fullName evidence="5 7">3-dehydroquinate dehydratase</fullName>
        <shortName evidence="7">3-dehydroquinase</shortName>
        <ecNumber evidence="5 7">4.2.1.10</ecNumber>
    </recommendedName>
    <alternativeName>
        <fullName evidence="7">Type II DHQase</fullName>
    </alternativeName>
</protein>
<comment type="pathway">
    <text evidence="2 7">Metabolic intermediate biosynthesis; chorismate biosynthesis; chorismate from D-erythrose 4-phosphate and phosphoenolpyruvate: step 3/7.</text>
</comment>
<dbReference type="CDD" id="cd00466">
    <property type="entry name" value="DHQase_II"/>
    <property type="match status" value="1"/>
</dbReference>
<dbReference type="GO" id="GO:0009073">
    <property type="term" value="P:aromatic amino acid family biosynthetic process"/>
    <property type="evidence" value="ECO:0007669"/>
    <property type="project" value="UniProtKB-KW"/>
</dbReference>
<dbReference type="EMBL" id="DQWS01000160">
    <property type="protein sequence ID" value="HDD53260.1"/>
    <property type="molecule type" value="Genomic_DNA"/>
</dbReference>
<feature type="binding site" evidence="7 9">
    <location>
        <position position="79"/>
    </location>
    <ligand>
        <name>substrate</name>
    </ligand>
</feature>
<dbReference type="NCBIfam" id="NF003807">
    <property type="entry name" value="PRK05395.1-4"/>
    <property type="match status" value="1"/>
</dbReference>
<evidence type="ECO:0000256" key="3">
    <source>
        <dbReference type="ARBA" id="ARBA00011037"/>
    </source>
</evidence>
<evidence type="ECO:0000256" key="4">
    <source>
        <dbReference type="ARBA" id="ARBA00011193"/>
    </source>
</evidence>
<dbReference type="InterPro" id="IPR001874">
    <property type="entry name" value="DHquinase_II"/>
</dbReference>
<evidence type="ECO:0000256" key="2">
    <source>
        <dbReference type="ARBA" id="ARBA00004902"/>
    </source>
</evidence>
<dbReference type="UniPathway" id="UPA00053">
    <property type="reaction ID" value="UER00086"/>
</dbReference>
<dbReference type="GO" id="GO:0003855">
    <property type="term" value="F:3-dehydroquinate dehydratase activity"/>
    <property type="evidence" value="ECO:0007669"/>
    <property type="project" value="UniProtKB-UniRule"/>
</dbReference>
<feature type="binding site" evidence="7 9">
    <location>
        <position position="86"/>
    </location>
    <ligand>
        <name>substrate</name>
    </ligand>
</feature>
<dbReference type="AlphaFoldDB" id="A0A7C0YDY7"/>
<dbReference type="PIRSF" id="PIRSF001399">
    <property type="entry name" value="DHquinase_II"/>
    <property type="match status" value="1"/>
</dbReference>
<comment type="similarity">
    <text evidence="3 7">Belongs to the type-II 3-dehydroquinase family.</text>
</comment>
<dbReference type="EC" id="4.2.1.10" evidence="5 7"/>
<dbReference type="GO" id="GO:0009423">
    <property type="term" value="P:chorismate biosynthetic process"/>
    <property type="evidence" value="ECO:0007669"/>
    <property type="project" value="UniProtKB-UniRule"/>
</dbReference>
<evidence type="ECO:0000256" key="9">
    <source>
        <dbReference type="PIRSR" id="PIRSR001399-2"/>
    </source>
</evidence>
<feature type="binding site" evidence="7 9">
    <location>
        <position position="73"/>
    </location>
    <ligand>
        <name>substrate</name>
    </ligand>
</feature>
<feature type="active site" description="Proton donor" evidence="7 8">
    <location>
        <position position="99"/>
    </location>
</feature>
<dbReference type="NCBIfam" id="NF003805">
    <property type="entry name" value="PRK05395.1-2"/>
    <property type="match status" value="1"/>
</dbReference>
<comment type="function">
    <text evidence="7">Catalyzes a trans-dehydration via an enolate intermediate.</text>
</comment>
<keyword evidence="7" id="KW-0057">Aromatic amino acid biosynthesis</keyword>
<dbReference type="GO" id="GO:0019631">
    <property type="term" value="P:quinate catabolic process"/>
    <property type="evidence" value="ECO:0007669"/>
    <property type="project" value="TreeGrafter"/>
</dbReference>
<dbReference type="Gene3D" id="3.40.50.9100">
    <property type="entry name" value="Dehydroquinase, class II"/>
    <property type="match status" value="1"/>
</dbReference>
<accession>A0A7C0YDY7</accession>
<evidence type="ECO:0000256" key="10">
    <source>
        <dbReference type="PIRSR" id="PIRSR001399-3"/>
    </source>
</evidence>
<comment type="caution">
    <text evidence="11">The sequence shown here is derived from an EMBL/GenBank/DDBJ whole genome shotgun (WGS) entry which is preliminary data.</text>
</comment>
<feature type="active site" description="Proton acceptor" evidence="7 8">
    <location>
        <position position="23"/>
    </location>
</feature>
<evidence type="ECO:0000256" key="8">
    <source>
        <dbReference type="PIRSR" id="PIRSR001399-1"/>
    </source>
</evidence>
<dbReference type="HAMAP" id="MF_00169">
    <property type="entry name" value="AroQ"/>
    <property type="match status" value="1"/>
</dbReference>
<evidence type="ECO:0000313" key="11">
    <source>
        <dbReference type="EMBL" id="HDD53260.1"/>
    </source>
</evidence>